<evidence type="ECO:0000313" key="2">
    <source>
        <dbReference type="Proteomes" id="UP000326241"/>
    </source>
</evidence>
<gene>
    <name evidence="1" type="ORF">PS624_01464</name>
</gene>
<name>A0A5E6R923_PSEFL</name>
<reference evidence="1 2" key="1">
    <citation type="submission" date="2019-09" db="EMBL/GenBank/DDBJ databases">
        <authorList>
            <person name="Chandra G."/>
            <person name="Truman W A."/>
        </authorList>
    </citation>
    <scope>NUCLEOTIDE SEQUENCE [LARGE SCALE GENOMIC DNA]</scope>
    <source>
        <strain evidence="1">PS624</strain>
    </source>
</reference>
<evidence type="ECO:0000313" key="1">
    <source>
        <dbReference type="EMBL" id="VVM64272.1"/>
    </source>
</evidence>
<dbReference type="AlphaFoldDB" id="A0A5E6R923"/>
<accession>A0A5E6R923</accession>
<sequence length="180" mass="21022">MKINLSPFLCEHTSKQILRLRKTSMSTNFEIALKKNELPDYLRGNGQYFTRDPDWGTQLHIINWQGLCGYLKSLESSIEILRNSFSVYLNSVEFTKNDASDLLENIGCYYYLRNKHPFLSKYGFDLVRDAADSEKQKISHTMTFLRKTIEANNDVQHLELYNRRMRKLIDDGGPTNIESL</sequence>
<protein>
    <submittedName>
        <fullName evidence="1">Uncharacterized protein</fullName>
    </submittedName>
</protein>
<proteinExistence type="predicted"/>
<dbReference type="EMBL" id="CABVGZ010000011">
    <property type="protein sequence ID" value="VVM64272.1"/>
    <property type="molecule type" value="Genomic_DNA"/>
</dbReference>
<organism evidence="1 2">
    <name type="scientific">Pseudomonas fluorescens</name>
    <dbReference type="NCBI Taxonomy" id="294"/>
    <lineage>
        <taxon>Bacteria</taxon>
        <taxon>Pseudomonadati</taxon>
        <taxon>Pseudomonadota</taxon>
        <taxon>Gammaproteobacteria</taxon>
        <taxon>Pseudomonadales</taxon>
        <taxon>Pseudomonadaceae</taxon>
        <taxon>Pseudomonas</taxon>
    </lineage>
</organism>
<dbReference type="Proteomes" id="UP000326241">
    <property type="component" value="Unassembled WGS sequence"/>
</dbReference>